<accession>A0A2U2M8H5</accession>
<gene>
    <name evidence="1" type="ORF">DB362_04365</name>
</gene>
<proteinExistence type="predicted"/>
<sequence>MSNEMSTLFAVSKSQIAEHLDVGFVIFKVVRRYKSGGN</sequence>
<evidence type="ECO:0000313" key="2">
    <source>
        <dbReference type="Proteomes" id="UP000245607"/>
    </source>
</evidence>
<organism evidence="1 2">
    <name type="scientific">Ligilactobacillus salivarius</name>
    <dbReference type="NCBI Taxonomy" id="1624"/>
    <lineage>
        <taxon>Bacteria</taxon>
        <taxon>Bacillati</taxon>
        <taxon>Bacillota</taxon>
        <taxon>Bacilli</taxon>
        <taxon>Lactobacillales</taxon>
        <taxon>Lactobacillaceae</taxon>
        <taxon>Ligilactobacillus</taxon>
    </lineage>
</organism>
<dbReference type="Proteomes" id="UP000245607">
    <property type="component" value="Unassembled WGS sequence"/>
</dbReference>
<protein>
    <submittedName>
        <fullName evidence="1">Uncharacterized protein</fullName>
    </submittedName>
</protein>
<dbReference type="AlphaFoldDB" id="A0A2U2M8H5"/>
<reference evidence="1 2" key="1">
    <citation type="submission" date="2018-05" db="EMBL/GenBank/DDBJ databases">
        <title>Lactobacillus salivarius genome sequencing and assembly.</title>
        <authorList>
            <person name="Audisio C."/>
            <person name="Albarracin L."/>
            <person name="Torres M.J."/>
            <person name="Hebert E.M."/>
            <person name="Saavedra L."/>
        </authorList>
    </citation>
    <scope>NUCLEOTIDE SEQUENCE [LARGE SCALE GENOMIC DNA]</scope>
    <source>
        <strain evidence="1 2">A3iob</strain>
    </source>
</reference>
<evidence type="ECO:0000313" key="1">
    <source>
        <dbReference type="EMBL" id="PWG53157.1"/>
    </source>
</evidence>
<name>A0A2U2M8H5_9LACO</name>
<comment type="caution">
    <text evidence="1">The sequence shown here is derived from an EMBL/GenBank/DDBJ whole genome shotgun (WGS) entry which is preliminary data.</text>
</comment>
<dbReference type="EMBL" id="QFAS01000005">
    <property type="protein sequence ID" value="PWG53157.1"/>
    <property type="molecule type" value="Genomic_DNA"/>
</dbReference>